<name>A0A3A3A0G4_9EURO</name>
<feature type="region of interest" description="Disordered" evidence="8">
    <location>
        <begin position="661"/>
        <end position="689"/>
    </location>
</feature>
<feature type="transmembrane region" description="Helical" evidence="9">
    <location>
        <begin position="213"/>
        <end position="237"/>
    </location>
</feature>
<feature type="domain" description="Sodium/calcium exchanger membrane region" evidence="10">
    <location>
        <begin position="482"/>
        <end position="641"/>
    </location>
</feature>
<gene>
    <name evidence="12" type="ORF">PHISCL_04011</name>
</gene>
<evidence type="ECO:0000256" key="3">
    <source>
        <dbReference type="ARBA" id="ARBA00022448"/>
    </source>
</evidence>
<feature type="transmembrane region" description="Helical" evidence="9">
    <location>
        <begin position="949"/>
        <end position="966"/>
    </location>
</feature>
<evidence type="ECO:0000256" key="4">
    <source>
        <dbReference type="ARBA" id="ARBA00022692"/>
    </source>
</evidence>
<dbReference type="Gene3D" id="1.20.1420.30">
    <property type="entry name" value="NCX, central ion-binding region"/>
    <property type="match status" value="2"/>
</dbReference>
<dbReference type="STRING" id="2070753.A0A3A3A0G4"/>
<dbReference type="Pfam" id="PF01699">
    <property type="entry name" value="Na_Ca_ex"/>
    <property type="match status" value="2"/>
</dbReference>
<evidence type="ECO:0000256" key="9">
    <source>
        <dbReference type="SAM" id="Phobius"/>
    </source>
</evidence>
<feature type="transmembrane region" description="Helical" evidence="9">
    <location>
        <begin position="547"/>
        <end position="567"/>
    </location>
</feature>
<keyword evidence="6" id="KW-0406">Ion transport</keyword>
<feature type="transmembrane region" description="Helical" evidence="9">
    <location>
        <begin position="249"/>
        <end position="267"/>
    </location>
</feature>
<feature type="transmembrane region" description="Helical" evidence="9">
    <location>
        <begin position="972"/>
        <end position="994"/>
    </location>
</feature>
<evidence type="ECO:0000313" key="12">
    <source>
        <dbReference type="EMBL" id="RJE23635.1"/>
    </source>
</evidence>
<dbReference type="OrthoDB" id="16982at2759"/>
<evidence type="ECO:0000256" key="2">
    <source>
        <dbReference type="ARBA" id="ARBA00008170"/>
    </source>
</evidence>
<dbReference type="AlphaFoldDB" id="A0A3A3A0G4"/>
<feature type="compositionally biased region" description="Basic and acidic residues" evidence="8">
    <location>
        <begin position="735"/>
        <end position="744"/>
    </location>
</feature>
<dbReference type="GO" id="GO:0006874">
    <property type="term" value="P:intracellular calcium ion homeostasis"/>
    <property type="evidence" value="ECO:0007669"/>
    <property type="project" value="TreeGrafter"/>
</dbReference>
<dbReference type="GO" id="GO:0012505">
    <property type="term" value="C:endomembrane system"/>
    <property type="evidence" value="ECO:0007669"/>
    <property type="project" value="UniProtKB-SubCell"/>
</dbReference>
<comment type="subcellular location">
    <subcellularLocation>
        <location evidence="1">Endomembrane system</location>
        <topology evidence="1">Multi-pass membrane protein</topology>
    </subcellularLocation>
</comment>
<feature type="transmembrane region" description="Helical" evidence="9">
    <location>
        <begin position="482"/>
        <end position="503"/>
    </location>
</feature>
<evidence type="ECO:0000256" key="6">
    <source>
        <dbReference type="ARBA" id="ARBA00023065"/>
    </source>
</evidence>
<comment type="caution">
    <text evidence="12">The sequence shown here is derived from an EMBL/GenBank/DDBJ whole genome shotgun (WGS) entry which is preliminary data.</text>
</comment>
<proteinExistence type="inferred from homology"/>
<dbReference type="EMBL" id="MVGC01000111">
    <property type="protein sequence ID" value="RJE23635.1"/>
    <property type="molecule type" value="Genomic_DNA"/>
</dbReference>
<organism evidence="12 13">
    <name type="scientific">Aspergillus sclerotialis</name>
    <dbReference type="NCBI Taxonomy" id="2070753"/>
    <lineage>
        <taxon>Eukaryota</taxon>
        <taxon>Fungi</taxon>
        <taxon>Dikarya</taxon>
        <taxon>Ascomycota</taxon>
        <taxon>Pezizomycotina</taxon>
        <taxon>Eurotiomycetes</taxon>
        <taxon>Eurotiomycetidae</taxon>
        <taxon>Eurotiales</taxon>
        <taxon>Aspergillaceae</taxon>
        <taxon>Aspergillus</taxon>
        <taxon>Aspergillus subgen. Polypaecilum</taxon>
    </lineage>
</organism>
<sequence>MSSDTFAPDLRPSESQPENLSRLPAQSLSPTPMQTDRPRKPTVSRRMSSKRTIPHKGQGFSTDDDVNEVEEDIAMHHASEPQPSPRTHPLRKQSSTLRRRSNARPSPLSRAESDDDIGEGPCLPDAGMDDSGMKSSFHQADGESGGEDEETSDAESFTLKDRQQAINETHPFGIRIWKPALYKKSRSVEKTAEGDIHSSPGGRVSNLLFLTNLLWTLFFGWWLGLAAMVGAIACFAFEYSSSATSYARVFAGLAWYLIYPFGSFVRLETDENYAEEDEGEGRSISEYEQWQNGDLEHGRLFFGPRSNRSLVGRRRNSMDSASEHDSLLGRMHRGHHRDSSLSHPKRRLFGRGEWTLSRVVFFVIFYFLVGPLMLLVSLLCWLLVFWIPMGRVTGVLFNHLRRHPLALSFHSDTAYTRLNAKSSSSILLCTYRAAGLRYWKYTVDGTNIFLINLLGVVLFVIFDYYLLDGTLGLHSWLTHPGLIFTLALLSIIPLAYFIGQAVASISAQSSMGMGAAVNAFFSTVVEVYLYCVALTEGKSQLVEGSIIGSIFTGILFLPGLSMCFGAIKRKTQRFNVKSAGVTSTMLLFAVIAAFGPTLFYQIYGSIPTVNDSFFRKAVQPYSWFSALFLFLSYIIGLWFTLRTHAALIWATEAEEKKALATTQESSVYEPRHIVPNGPQGTPGPKGSVRDSQLYKRILGQSLRHVGLLNNNPETGEQPDTTSASENLTPHVVPPRPEEDYDSHLRSNDVLGLPREANESFVRQVTEVAATAATVAARDAARVRKQSIPQLAARQTSRGPNDPVKVFAEENDEIGLSLDHTQPGGGGHDAPNWSKAKSCIVLLVATVLYAVIAEILVNTVDVVLDNVDIDEKFLGITLFALVPNTTEFLNAISFAMNGNIALSMEIGSAYALQVCLLQIPALVFFSAIYGRLIEPSELLSHSFNLIFPQWDMITVILCVFLLSYVYGEGKSNYFKGLILVLTYLVVVLGFFLSGYNNINTMGVDRFDTLALNPNKFYTIGRPQSGIAFEDPHAS</sequence>
<feature type="compositionally biased region" description="Acidic residues" evidence="8">
    <location>
        <begin position="62"/>
        <end position="72"/>
    </location>
</feature>
<feature type="region of interest" description="Disordered" evidence="8">
    <location>
        <begin position="1"/>
        <end position="155"/>
    </location>
</feature>
<feature type="transmembrane region" description="Helical" evidence="9">
    <location>
        <begin position="515"/>
        <end position="535"/>
    </location>
</feature>
<evidence type="ECO:0000256" key="5">
    <source>
        <dbReference type="ARBA" id="ARBA00022989"/>
    </source>
</evidence>
<keyword evidence="13" id="KW-1185">Reference proteome</keyword>
<feature type="domain" description="Inner membrane component" evidence="11">
    <location>
        <begin position="210"/>
        <end position="262"/>
    </location>
</feature>
<dbReference type="Pfam" id="PF03733">
    <property type="entry name" value="YccF"/>
    <property type="match status" value="1"/>
</dbReference>
<dbReference type="Proteomes" id="UP000266188">
    <property type="component" value="Unassembled WGS sequence"/>
</dbReference>
<feature type="domain" description="Sodium/calcium exchanger membrane region" evidence="10">
    <location>
        <begin position="837"/>
        <end position="990"/>
    </location>
</feature>
<dbReference type="GO" id="GO:0005774">
    <property type="term" value="C:vacuolar membrane"/>
    <property type="evidence" value="ECO:0007669"/>
    <property type="project" value="UniProtKB-ARBA"/>
</dbReference>
<feature type="transmembrane region" description="Helical" evidence="9">
    <location>
        <begin position="447"/>
        <end position="467"/>
    </location>
</feature>
<feature type="transmembrane region" description="Helical" evidence="9">
    <location>
        <begin position="909"/>
        <end position="928"/>
    </location>
</feature>
<feature type="transmembrane region" description="Helical" evidence="9">
    <location>
        <begin position="623"/>
        <end position="641"/>
    </location>
</feature>
<dbReference type="FunFam" id="1.20.1420.30:FF:000013">
    <property type="entry name" value="Calcium permease family membrane transporter"/>
    <property type="match status" value="1"/>
</dbReference>
<evidence type="ECO:0000259" key="10">
    <source>
        <dbReference type="Pfam" id="PF01699"/>
    </source>
</evidence>
<keyword evidence="5 9" id="KW-1133">Transmembrane helix</keyword>
<keyword evidence="4 9" id="KW-0812">Transmembrane</keyword>
<evidence type="ECO:0000256" key="1">
    <source>
        <dbReference type="ARBA" id="ARBA00004127"/>
    </source>
</evidence>
<feature type="compositionally biased region" description="Polar residues" evidence="8">
    <location>
        <begin position="708"/>
        <end position="727"/>
    </location>
</feature>
<protein>
    <recommendedName>
        <fullName evidence="14">Calcium permease family membrane transporter</fullName>
    </recommendedName>
</protein>
<keyword evidence="7 9" id="KW-0472">Membrane</keyword>
<dbReference type="PANTHER" id="PTHR31503:SF10">
    <property type="entry name" value="VNX1 PROTEIN"/>
    <property type="match status" value="1"/>
</dbReference>
<evidence type="ECO:0000313" key="13">
    <source>
        <dbReference type="Proteomes" id="UP000266188"/>
    </source>
</evidence>
<feature type="compositionally biased region" description="Acidic residues" evidence="8">
    <location>
        <begin position="144"/>
        <end position="153"/>
    </location>
</feature>
<dbReference type="GO" id="GO:0015369">
    <property type="term" value="F:calcium:proton antiporter activity"/>
    <property type="evidence" value="ECO:0007669"/>
    <property type="project" value="TreeGrafter"/>
</dbReference>
<evidence type="ECO:0000259" key="11">
    <source>
        <dbReference type="Pfam" id="PF03733"/>
    </source>
</evidence>
<dbReference type="InterPro" id="IPR005185">
    <property type="entry name" value="YccF"/>
</dbReference>
<dbReference type="InterPro" id="IPR004837">
    <property type="entry name" value="NaCa_Exmemb"/>
</dbReference>
<accession>A0A3A3A0G4</accession>
<feature type="compositionally biased region" description="Basic residues" evidence="8">
    <location>
        <begin position="40"/>
        <end position="54"/>
    </location>
</feature>
<feature type="compositionally biased region" description="Polar residues" evidence="8">
    <location>
        <begin position="13"/>
        <end position="34"/>
    </location>
</feature>
<feature type="transmembrane region" description="Helical" evidence="9">
    <location>
        <begin position="838"/>
        <end position="856"/>
    </location>
</feature>
<feature type="transmembrane region" description="Helical" evidence="9">
    <location>
        <begin position="359"/>
        <end position="387"/>
    </location>
</feature>
<evidence type="ECO:0008006" key="14">
    <source>
        <dbReference type="Google" id="ProtNLM"/>
    </source>
</evidence>
<feature type="transmembrane region" description="Helical" evidence="9">
    <location>
        <begin position="579"/>
        <end position="603"/>
    </location>
</feature>
<evidence type="ECO:0000256" key="8">
    <source>
        <dbReference type="SAM" id="MobiDB-lite"/>
    </source>
</evidence>
<dbReference type="InterPro" id="IPR004713">
    <property type="entry name" value="CaH_exchang"/>
</dbReference>
<keyword evidence="3" id="KW-0813">Transport</keyword>
<feature type="region of interest" description="Disordered" evidence="8">
    <location>
        <begin position="707"/>
        <end position="744"/>
    </location>
</feature>
<evidence type="ECO:0000256" key="7">
    <source>
        <dbReference type="ARBA" id="ARBA00023136"/>
    </source>
</evidence>
<comment type="similarity">
    <text evidence="2">Belongs to the Ca(2+):cation antiporter (CaCA) (TC 2.A.19) family.</text>
</comment>
<reference evidence="13" key="1">
    <citation type="submission" date="2017-02" db="EMBL/GenBank/DDBJ databases">
        <authorList>
            <person name="Tafer H."/>
            <person name="Lopandic K."/>
        </authorList>
    </citation>
    <scope>NUCLEOTIDE SEQUENCE [LARGE SCALE GENOMIC DNA]</scope>
    <source>
        <strain evidence="13">CBS 366.77</strain>
    </source>
</reference>
<dbReference type="FunFam" id="1.20.1420.30:FF:000017">
    <property type="entry name" value="Calcium permease family membrane transporter"/>
    <property type="match status" value="1"/>
</dbReference>
<dbReference type="PANTHER" id="PTHR31503">
    <property type="entry name" value="VACUOLAR CALCIUM ION TRANSPORTER"/>
    <property type="match status" value="1"/>
</dbReference>
<dbReference type="InterPro" id="IPR044880">
    <property type="entry name" value="NCX_ion-bd_dom_sf"/>
</dbReference>